<name>A0A0Q9YHY8_9GAMM</name>
<dbReference type="Gene3D" id="1.10.10.2830">
    <property type="match status" value="1"/>
</dbReference>
<organism evidence="2">
    <name type="scientific">Candidatus Berkiella aquae</name>
    <dbReference type="NCBI Taxonomy" id="295108"/>
    <lineage>
        <taxon>Bacteria</taxon>
        <taxon>Pseudomonadati</taxon>
        <taxon>Pseudomonadota</taxon>
        <taxon>Gammaproteobacteria</taxon>
        <taxon>Candidatus Berkiellales</taxon>
        <taxon>Candidatus Berkiellaceae</taxon>
        <taxon>Candidatus Berkiella</taxon>
    </lineage>
</organism>
<dbReference type="Gene3D" id="3.90.1530.30">
    <property type="match status" value="1"/>
</dbReference>
<accession>A0A0Q9YHY8</accession>
<dbReference type="Pfam" id="PF02195">
    <property type="entry name" value="ParB_N"/>
    <property type="match status" value="1"/>
</dbReference>
<dbReference type="SUPFAM" id="SSF110849">
    <property type="entry name" value="ParB/Sulfiredoxin"/>
    <property type="match status" value="1"/>
</dbReference>
<dbReference type="OrthoDB" id="5645128at2"/>
<gene>
    <name evidence="2" type="primary">noc</name>
    <name evidence="3" type="ORF">HT99x_015340</name>
    <name evidence="2" type="ORF">HT99x_02645</name>
</gene>
<dbReference type="AlphaFoldDB" id="A0A0Q9YHY8"/>
<dbReference type="SMART" id="SM00470">
    <property type="entry name" value="ParB"/>
    <property type="match status" value="1"/>
</dbReference>
<protein>
    <submittedName>
        <fullName evidence="2">Nucleoid occlusion protein</fullName>
    </submittedName>
    <submittedName>
        <fullName evidence="3">ParB N-terminal domain-containing protein</fullName>
    </submittedName>
</protein>
<sequence>MSNLTKSKTHKIEDKKRKPLFIKSKVNLEQVQSLNQTNKSTSNEEQSNSDLLDSLDSQLSKIEFLNAKYLPLQAIHLDPDNPRKLSIDINDVLNGPKLPEEPFDDEVQDAFKETLKQHFGVEDNKKQKIQDYLSIALLASSIKVPERLIQPICVYGKGNKYILLAGERRTLAHHVMGAKFIAANIIIEPENKEKALLQYIENSSREDLSLKDKYGAIRKIISYYSESVSARSLASILRISKSQAQKYSKICKEENIIFKRAIETGVLTSPEDAYNIIKSNDSNMITNICNLLLKGKGIEEALQEINNQTSVRPNLKPKRIISPNPVHETKDEQKVLFKGDDINVLKELIHIAIKGGKLDLSIDDFKNKDIDFSSLWKKIKDIVAKAR</sequence>
<dbReference type="GO" id="GO:0007059">
    <property type="term" value="P:chromosome segregation"/>
    <property type="evidence" value="ECO:0007669"/>
    <property type="project" value="TreeGrafter"/>
</dbReference>
<dbReference type="Proteomes" id="UP000051497">
    <property type="component" value="Unassembled WGS sequence"/>
</dbReference>
<dbReference type="EMBL" id="LKAJ01000014">
    <property type="protein sequence ID" value="KRG20253.1"/>
    <property type="molecule type" value="Genomic_DNA"/>
</dbReference>
<comment type="caution">
    <text evidence="2">The sequence shown here is derived from an EMBL/GenBank/DDBJ whole genome shotgun (WGS) entry which is preliminary data.</text>
</comment>
<dbReference type="PANTHER" id="PTHR33375">
    <property type="entry name" value="CHROMOSOME-PARTITIONING PROTEIN PARB-RELATED"/>
    <property type="match status" value="1"/>
</dbReference>
<dbReference type="InterPro" id="IPR050336">
    <property type="entry name" value="Chromosome_partition/occlusion"/>
</dbReference>
<dbReference type="InterPro" id="IPR036086">
    <property type="entry name" value="ParB/Sulfiredoxin_sf"/>
</dbReference>
<dbReference type="STRING" id="295108.HT99x_02645"/>
<proteinExistence type="predicted"/>
<dbReference type="EMBL" id="LKAJ02000002">
    <property type="protein sequence ID" value="MCS5712812.1"/>
    <property type="molecule type" value="Genomic_DNA"/>
</dbReference>
<evidence type="ECO:0000313" key="3">
    <source>
        <dbReference type="EMBL" id="MCS5712812.1"/>
    </source>
</evidence>
<keyword evidence="4" id="KW-1185">Reference proteome</keyword>
<evidence type="ECO:0000313" key="2">
    <source>
        <dbReference type="EMBL" id="KRG20253.1"/>
    </source>
</evidence>
<dbReference type="InterPro" id="IPR003115">
    <property type="entry name" value="ParB_N"/>
</dbReference>
<dbReference type="GO" id="GO:0005694">
    <property type="term" value="C:chromosome"/>
    <property type="evidence" value="ECO:0007669"/>
    <property type="project" value="TreeGrafter"/>
</dbReference>
<reference evidence="2" key="1">
    <citation type="submission" date="2015-09" db="EMBL/GenBank/DDBJ databases">
        <title>Draft Genome Sequences of Two Novel Amoeba-resistant Intranuclear Bacteria, Candidatus Berkiella cookevillensis and Candidatus Berkiella aquae.</title>
        <authorList>
            <person name="Mehari Y.T."/>
            <person name="Arivett B.A."/>
            <person name="Farone A.L."/>
            <person name="Gunderson J.H."/>
            <person name="Farone M.B."/>
        </authorList>
    </citation>
    <scope>NUCLEOTIDE SEQUENCE [LARGE SCALE GENOMIC DNA]</scope>
    <source>
        <strain evidence="2">HT99</strain>
    </source>
</reference>
<feature type="domain" description="ParB-like N-terminal" evidence="1">
    <location>
        <begin position="85"/>
        <end position="203"/>
    </location>
</feature>
<evidence type="ECO:0000259" key="1">
    <source>
        <dbReference type="SMART" id="SM00470"/>
    </source>
</evidence>
<reference evidence="3" key="3">
    <citation type="submission" date="2021-06" db="EMBL/GenBank/DDBJ databases">
        <title>Genomic Description and Analysis of Intracellular Bacteria, Candidatus Berkiella cookevillensis and Candidatus Berkiella aquae.</title>
        <authorList>
            <person name="Kidane D.T."/>
            <person name="Mehari Y.T."/>
            <person name="Rice F.C."/>
            <person name="Arivett B.A."/>
            <person name="Farone A.L."/>
            <person name="Berk S.G."/>
            <person name="Farone M.B."/>
        </authorList>
    </citation>
    <scope>NUCLEOTIDE SEQUENCE</scope>
    <source>
        <strain evidence="3">HT99</strain>
    </source>
</reference>
<reference evidence="3" key="2">
    <citation type="journal article" date="2016" name="Genome Announc.">
        <title>Draft Genome Sequences of Two Novel Amoeba-Resistant Intranuclear Bacteria, 'Candidatus Berkiella cookevillensis' and 'Candidatus Berkiella aquae'.</title>
        <authorList>
            <person name="Mehari Y.T."/>
            <person name="Arivett B.A."/>
            <person name="Farone A.L."/>
            <person name="Gunderson J.H."/>
            <person name="Farone M.B."/>
        </authorList>
    </citation>
    <scope>NUCLEOTIDE SEQUENCE</scope>
    <source>
        <strain evidence="3">HT99</strain>
    </source>
</reference>
<dbReference type="PANTHER" id="PTHR33375:SF1">
    <property type="entry name" value="CHROMOSOME-PARTITIONING PROTEIN PARB-RELATED"/>
    <property type="match status" value="1"/>
</dbReference>
<evidence type="ECO:0000313" key="4">
    <source>
        <dbReference type="Proteomes" id="UP000051497"/>
    </source>
</evidence>
<dbReference type="RefSeq" id="WP_075067245.1">
    <property type="nucleotide sequence ID" value="NZ_LKAJ02000002.1"/>
</dbReference>